<evidence type="ECO:0008006" key="3">
    <source>
        <dbReference type="Google" id="ProtNLM"/>
    </source>
</evidence>
<evidence type="ECO:0000313" key="2">
    <source>
        <dbReference type="Proteomes" id="UP000193648"/>
    </source>
</evidence>
<reference evidence="1 2" key="1">
    <citation type="submission" date="2016-07" db="EMBL/GenBank/DDBJ databases">
        <title>Pervasive Adenine N6-methylation of Active Genes in Fungi.</title>
        <authorList>
            <consortium name="DOE Joint Genome Institute"/>
            <person name="Mondo S.J."/>
            <person name="Dannebaum R.O."/>
            <person name="Kuo R.C."/>
            <person name="Labutti K."/>
            <person name="Haridas S."/>
            <person name="Kuo A."/>
            <person name="Salamov A."/>
            <person name="Ahrendt S.R."/>
            <person name="Lipzen A."/>
            <person name="Sullivan W."/>
            <person name="Andreopoulos W.B."/>
            <person name="Clum A."/>
            <person name="Lindquist E."/>
            <person name="Daum C."/>
            <person name="Ramamoorthy G.K."/>
            <person name="Gryganskyi A."/>
            <person name="Culley D."/>
            <person name="Magnuson J.K."/>
            <person name="James T.Y."/>
            <person name="O'Malley M.A."/>
            <person name="Stajich J.E."/>
            <person name="Spatafora J.W."/>
            <person name="Visel A."/>
            <person name="Grigoriev I.V."/>
        </authorList>
    </citation>
    <scope>NUCLEOTIDE SEQUENCE [LARGE SCALE GENOMIC DNA]</scope>
    <source>
        <strain evidence="1 2">NRRL 3116</strain>
    </source>
</reference>
<proteinExistence type="predicted"/>
<dbReference type="STRING" id="64571.A0A1Y2GMR2"/>
<organism evidence="1 2">
    <name type="scientific">Lobosporangium transversale</name>
    <dbReference type="NCBI Taxonomy" id="64571"/>
    <lineage>
        <taxon>Eukaryota</taxon>
        <taxon>Fungi</taxon>
        <taxon>Fungi incertae sedis</taxon>
        <taxon>Mucoromycota</taxon>
        <taxon>Mortierellomycotina</taxon>
        <taxon>Mortierellomycetes</taxon>
        <taxon>Mortierellales</taxon>
        <taxon>Mortierellaceae</taxon>
        <taxon>Lobosporangium</taxon>
    </lineage>
</organism>
<dbReference type="RefSeq" id="XP_021881428.1">
    <property type="nucleotide sequence ID" value="XM_022020806.1"/>
</dbReference>
<dbReference type="InParanoid" id="A0A1Y2GMR2"/>
<dbReference type="EMBL" id="MCFF01000018">
    <property type="protein sequence ID" value="ORZ16081.1"/>
    <property type="molecule type" value="Genomic_DNA"/>
</dbReference>
<feature type="non-terminal residue" evidence="1">
    <location>
        <position position="1"/>
    </location>
</feature>
<protein>
    <recommendedName>
        <fullName evidence="3">DDE Tnp4 domain-containing protein</fullName>
    </recommendedName>
</protein>
<dbReference type="Proteomes" id="UP000193648">
    <property type="component" value="Unassembled WGS sequence"/>
</dbReference>
<comment type="caution">
    <text evidence="1">The sequence shown here is derived from an EMBL/GenBank/DDBJ whole genome shotgun (WGS) entry which is preliminary data.</text>
</comment>
<dbReference type="GeneID" id="33562650"/>
<dbReference type="OrthoDB" id="2393881at2759"/>
<accession>A0A1Y2GMR2</accession>
<evidence type="ECO:0000313" key="1">
    <source>
        <dbReference type="EMBL" id="ORZ16081.1"/>
    </source>
</evidence>
<keyword evidence="2" id="KW-1185">Reference proteome</keyword>
<dbReference type="AlphaFoldDB" id="A0A1Y2GMR2"/>
<sequence>IPTFFFLTQVFGMRDYGSPYRNVEKGLLLLLMLVKMNIASHIHKLDAIAIDGSYSGFVRQIVESSDPLSYENFSYPVHNTRGMAMADQELHYNKVFGGFRSSIEGCFGDMQSTFSKFTHDAPIHP</sequence>
<name>A0A1Y2GMR2_9FUNG</name>
<gene>
    <name evidence="1" type="ORF">BCR41DRAFT_305782</name>
</gene>